<keyword evidence="6 10" id="KW-0067">ATP-binding</keyword>
<evidence type="ECO:0000313" key="11">
    <source>
        <dbReference type="Proteomes" id="UP000216020"/>
    </source>
</evidence>
<dbReference type="InterPro" id="IPR027417">
    <property type="entry name" value="P-loop_NTPase"/>
</dbReference>
<dbReference type="InterPro" id="IPR003439">
    <property type="entry name" value="ABC_transporter-like_ATP-bd"/>
</dbReference>
<name>A0A261RXY0_9BORD</name>
<dbReference type="PIRSF" id="PIRSF039085">
    <property type="entry name" value="ABC_ATPase_HisP"/>
    <property type="match status" value="1"/>
</dbReference>
<feature type="domain" description="ABC transporter" evidence="9">
    <location>
        <begin position="19"/>
        <end position="255"/>
    </location>
</feature>
<dbReference type="CDD" id="cd03262">
    <property type="entry name" value="ABC_HisP_GlnQ"/>
    <property type="match status" value="1"/>
</dbReference>
<evidence type="ECO:0000256" key="4">
    <source>
        <dbReference type="ARBA" id="ARBA00022475"/>
    </source>
</evidence>
<evidence type="ECO:0000256" key="8">
    <source>
        <dbReference type="ARBA" id="ARBA00023136"/>
    </source>
</evidence>
<evidence type="ECO:0000256" key="6">
    <source>
        <dbReference type="ARBA" id="ARBA00022840"/>
    </source>
</evidence>
<dbReference type="EMBL" id="NEVM01000005">
    <property type="protein sequence ID" value="OZI29938.1"/>
    <property type="molecule type" value="Genomic_DNA"/>
</dbReference>
<keyword evidence="4" id="KW-1003">Cell membrane</keyword>
<comment type="subcellular location">
    <subcellularLocation>
        <location evidence="1">Cell membrane</location>
        <topology evidence="1">Peripheral membrane protein</topology>
    </subcellularLocation>
</comment>
<dbReference type="InterPro" id="IPR050086">
    <property type="entry name" value="MetN_ABC_transporter-like"/>
</dbReference>
<dbReference type="OrthoDB" id="9802264at2"/>
<dbReference type="PROSITE" id="PS00211">
    <property type="entry name" value="ABC_TRANSPORTER_1"/>
    <property type="match status" value="1"/>
</dbReference>
<protein>
    <submittedName>
        <fullName evidence="10">Phosphate ABC transporter ATP-binding protein</fullName>
    </submittedName>
</protein>
<sequence>MSVIDIRPAPSSSPSRPLVSLRGVHLAFGATEVLKGIDVEVGQGQAVSIIGPSGSGKSTILRCITGLLRPQQGAIDVDGVAVHALNAEAQFIALRKQVGFVFQQYNLFPHLSVLENLVIAPVRVGGLPRAQAIAHARELLAKVRMEHKENAYPGELSGGQQQRVAIARALAMRPKLILFDEVTSALDPEMVGEVLTVIRDLVQDGLTCLLVTHEMRFAEEVSDTVYFTEAGRIVEAGPPARLFGAPANPRTRAFLQRASHAGRDDRAPAPRPLFSALPLDALAY</sequence>
<evidence type="ECO:0000256" key="3">
    <source>
        <dbReference type="ARBA" id="ARBA00022448"/>
    </source>
</evidence>
<dbReference type="Pfam" id="PF00005">
    <property type="entry name" value="ABC_tran"/>
    <property type="match status" value="1"/>
</dbReference>
<proteinExistence type="inferred from homology"/>
<dbReference type="RefSeq" id="WP_094854377.1">
    <property type="nucleotide sequence ID" value="NZ_NEVM01000005.1"/>
</dbReference>
<dbReference type="SMART" id="SM00382">
    <property type="entry name" value="AAA"/>
    <property type="match status" value="1"/>
</dbReference>
<accession>A0A261RXY0</accession>
<keyword evidence="5" id="KW-0547">Nucleotide-binding</keyword>
<keyword evidence="8" id="KW-0472">Membrane</keyword>
<evidence type="ECO:0000256" key="2">
    <source>
        <dbReference type="ARBA" id="ARBA00005417"/>
    </source>
</evidence>
<dbReference type="GO" id="GO:0005524">
    <property type="term" value="F:ATP binding"/>
    <property type="evidence" value="ECO:0007669"/>
    <property type="project" value="UniProtKB-KW"/>
</dbReference>
<dbReference type="PROSITE" id="PS50893">
    <property type="entry name" value="ABC_TRANSPORTER_2"/>
    <property type="match status" value="1"/>
</dbReference>
<evidence type="ECO:0000313" key="10">
    <source>
        <dbReference type="EMBL" id="OZI29938.1"/>
    </source>
</evidence>
<evidence type="ECO:0000256" key="7">
    <source>
        <dbReference type="ARBA" id="ARBA00022970"/>
    </source>
</evidence>
<keyword evidence="3" id="KW-0813">Transport</keyword>
<dbReference type="Proteomes" id="UP000216020">
    <property type="component" value="Unassembled WGS sequence"/>
</dbReference>
<keyword evidence="11" id="KW-1185">Reference proteome</keyword>
<dbReference type="PANTHER" id="PTHR43166:SF9">
    <property type="entry name" value="GLUTAMATE_ASPARTATE IMPORT ATP-BINDING PROTEIN GLTL"/>
    <property type="match status" value="1"/>
</dbReference>
<dbReference type="InterPro" id="IPR003593">
    <property type="entry name" value="AAA+_ATPase"/>
</dbReference>
<dbReference type="Gene3D" id="3.40.50.300">
    <property type="entry name" value="P-loop containing nucleotide triphosphate hydrolases"/>
    <property type="match status" value="1"/>
</dbReference>
<dbReference type="GO" id="GO:0005886">
    <property type="term" value="C:plasma membrane"/>
    <property type="evidence" value="ECO:0007669"/>
    <property type="project" value="UniProtKB-SubCell"/>
</dbReference>
<dbReference type="InterPro" id="IPR030679">
    <property type="entry name" value="ABC_ATPase_HisP-typ"/>
</dbReference>
<evidence type="ECO:0000259" key="9">
    <source>
        <dbReference type="PROSITE" id="PS50893"/>
    </source>
</evidence>
<dbReference type="GO" id="GO:0016887">
    <property type="term" value="F:ATP hydrolysis activity"/>
    <property type="evidence" value="ECO:0007669"/>
    <property type="project" value="InterPro"/>
</dbReference>
<reference evidence="11" key="1">
    <citation type="submission" date="2017-05" db="EMBL/GenBank/DDBJ databases">
        <title>Complete and WGS of Bordetella genogroups.</title>
        <authorList>
            <person name="Spilker T."/>
            <person name="Lipuma J."/>
        </authorList>
    </citation>
    <scope>NUCLEOTIDE SEQUENCE [LARGE SCALE GENOMIC DNA]</scope>
    <source>
        <strain evidence="11">AU16122</strain>
    </source>
</reference>
<keyword evidence="7" id="KW-0029">Amino-acid transport</keyword>
<dbReference type="PANTHER" id="PTHR43166">
    <property type="entry name" value="AMINO ACID IMPORT ATP-BINDING PROTEIN"/>
    <property type="match status" value="1"/>
</dbReference>
<dbReference type="AlphaFoldDB" id="A0A261RXY0"/>
<organism evidence="10 11">
    <name type="scientific">Bordetella genomosp. 10</name>
    <dbReference type="NCBI Taxonomy" id="1416804"/>
    <lineage>
        <taxon>Bacteria</taxon>
        <taxon>Pseudomonadati</taxon>
        <taxon>Pseudomonadota</taxon>
        <taxon>Betaproteobacteria</taxon>
        <taxon>Burkholderiales</taxon>
        <taxon>Alcaligenaceae</taxon>
        <taxon>Bordetella</taxon>
    </lineage>
</organism>
<comment type="caution">
    <text evidence="10">The sequence shown here is derived from an EMBL/GenBank/DDBJ whole genome shotgun (WGS) entry which is preliminary data.</text>
</comment>
<dbReference type="GO" id="GO:0015424">
    <property type="term" value="F:ABC-type amino acid transporter activity"/>
    <property type="evidence" value="ECO:0007669"/>
    <property type="project" value="InterPro"/>
</dbReference>
<evidence type="ECO:0000256" key="1">
    <source>
        <dbReference type="ARBA" id="ARBA00004202"/>
    </source>
</evidence>
<comment type="similarity">
    <text evidence="2">Belongs to the ABC transporter superfamily.</text>
</comment>
<dbReference type="SUPFAM" id="SSF52540">
    <property type="entry name" value="P-loop containing nucleoside triphosphate hydrolases"/>
    <property type="match status" value="1"/>
</dbReference>
<gene>
    <name evidence="10" type="ORF">CAL29_17760</name>
</gene>
<dbReference type="InterPro" id="IPR017871">
    <property type="entry name" value="ABC_transporter-like_CS"/>
</dbReference>
<evidence type="ECO:0000256" key="5">
    <source>
        <dbReference type="ARBA" id="ARBA00022741"/>
    </source>
</evidence>